<evidence type="ECO:0000256" key="2">
    <source>
        <dbReference type="SAM" id="Phobius"/>
    </source>
</evidence>
<feature type="transmembrane region" description="Helical" evidence="2">
    <location>
        <begin position="544"/>
        <end position="563"/>
    </location>
</feature>
<dbReference type="AlphaFoldDB" id="A0A7S3QRC6"/>
<dbReference type="GO" id="GO:0008374">
    <property type="term" value="F:O-acyltransferase activity"/>
    <property type="evidence" value="ECO:0007669"/>
    <property type="project" value="InterPro"/>
</dbReference>
<protein>
    <recommendedName>
        <fullName evidence="4">Wax synthase domain-containing protein</fullName>
    </recommendedName>
</protein>
<name>A0A7S3QRC6_DUNTE</name>
<feature type="compositionally biased region" description="Low complexity" evidence="1">
    <location>
        <begin position="402"/>
        <end position="416"/>
    </location>
</feature>
<feature type="transmembrane region" description="Helical" evidence="2">
    <location>
        <begin position="202"/>
        <end position="223"/>
    </location>
</feature>
<dbReference type="EMBL" id="HBIP01009570">
    <property type="protein sequence ID" value="CAE0490225.1"/>
    <property type="molecule type" value="Transcribed_RNA"/>
</dbReference>
<evidence type="ECO:0000313" key="3">
    <source>
        <dbReference type="EMBL" id="CAE0490225.1"/>
    </source>
</evidence>
<keyword evidence="2" id="KW-1133">Transmembrane helix</keyword>
<feature type="region of interest" description="Disordered" evidence="1">
    <location>
        <begin position="315"/>
        <end position="381"/>
    </location>
</feature>
<dbReference type="InterPro" id="IPR044851">
    <property type="entry name" value="Wax_synthase"/>
</dbReference>
<feature type="transmembrane region" description="Helical" evidence="2">
    <location>
        <begin position="161"/>
        <end position="182"/>
    </location>
</feature>
<feature type="compositionally biased region" description="Low complexity" evidence="1">
    <location>
        <begin position="429"/>
        <end position="443"/>
    </location>
</feature>
<feature type="region of interest" description="Disordered" evidence="1">
    <location>
        <begin position="402"/>
        <end position="463"/>
    </location>
</feature>
<evidence type="ECO:0000256" key="1">
    <source>
        <dbReference type="SAM" id="MobiDB-lite"/>
    </source>
</evidence>
<accession>A0A7S3QRC6</accession>
<feature type="compositionally biased region" description="Pro residues" evidence="1">
    <location>
        <begin position="417"/>
        <end position="428"/>
    </location>
</feature>
<keyword evidence="2" id="KW-0472">Membrane</keyword>
<proteinExistence type="predicted"/>
<feature type="transmembrane region" description="Helical" evidence="2">
    <location>
        <begin position="39"/>
        <end position="63"/>
    </location>
</feature>
<dbReference type="PANTHER" id="PTHR31595:SF57">
    <property type="entry name" value="OS04G0481900 PROTEIN"/>
    <property type="match status" value="1"/>
</dbReference>
<feature type="compositionally biased region" description="Basic and acidic residues" evidence="1">
    <location>
        <begin position="338"/>
        <end position="369"/>
    </location>
</feature>
<sequence length="603" mass="64824">MLPHLLGAFMHIAITNFIAFAHVLLALALHKQSTGKRSFFLAVLSACSTCIILWTSTCTAAIITPLSVLMAGFSVAVAVKCLSTAWYFEEVVAAHGASVTSISWAMFLDSFAPGTLVPAVAQKCGHQGRYLVPAPPLRVQCKDAIWTYCTYDLVLGLAVRLSSTAAAAGALGLGPAAAAWGLASRAGLTLMASTAVGLAQLFQFLAFHHILCLVVSAAHSAFYRVLLPYWARLTQDQHYPYNQQRRQEQQLQQQEFRVPSLLLPVVPMSAPWLSASLSELWGKRWHSFFKADFVACGFIPVQHMGLSLLGLQPSSLHHHHHHHHQQDQCNHHHHHRQHQDQHKHYNQHHLDQRQQDQHGGHQQCNHELHQPGAGLPGEGGARGDACGFPRVIKPGPAFASVEAAAAAGQQGPSAATAPPPPPPPPPPATAAVAETGAKLPFASAGGGTAPPPQPPPALAAGARVSPGLSQARGRACVNALATLSCFLLSGTFHEFMNMASFGTGITKGLQLGFFLLNGVGTIVERALQAWGNKKGLSLPHPVRVVLTLTWLVAIGPLFSIPWIQAGYPAQMLRLVRVDDVLVAAWAFMRWFCMGQGNVVREDL</sequence>
<feature type="transmembrane region" description="Helical" evidence="2">
    <location>
        <begin position="504"/>
        <end position="523"/>
    </location>
</feature>
<reference evidence="3" key="1">
    <citation type="submission" date="2021-01" db="EMBL/GenBank/DDBJ databases">
        <authorList>
            <person name="Corre E."/>
            <person name="Pelletier E."/>
            <person name="Niang G."/>
            <person name="Scheremetjew M."/>
            <person name="Finn R."/>
            <person name="Kale V."/>
            <person name="Holt S."/>
            <person name="Cochrane G."/>
            <person name="Meng A."/>
            <person name="Brown T."/>
            <person name="Cohen L."/>
        </authorList>
    </citation>
    <scope>NUCLEOTIDE SEQUENCE</scope>
    <source>
        <strain evidence="3">CCMP1320</strain>
    </source>
</reference>
<dbReference type="GO" id="GO:0006629">
    <property type="term" value="P:lipid metabolic process"/>
    <property type="evidence" value="ECO:0007669"/>
    <property type="project" value="InterPro"/>
</dbReference>
<gene>
    <name evidence="3" type="ORF">DTER00134_LOCUS5296</name>
</gene>
<dbReference type="PANTHER" id="PTHR31595">
    <property type="entry name" value="LONG-CHAIN-ALCOHOL O-FATTY-ACYLTRANSFERASE 3-RELATED"/>
    <property type="match status" value="1"/>
</dbReference>
<keyword evidence="2" id="KW-0812">Transmembrane</keyword>
<feature type="transmembrane region" description="Helical" evidence="2">
    <location>
        <begin position="6"/>
        <end position="27"/>
    </location>
</feature>
<organism evidence="3">
    <name type="scientific">Dunaliella tertiolecta</name>
    <name type="common">Green alga</name>
    <dbReference type="NCBI Taxonomy" id="3047"/>
    <lineage>
        <taxon>Eukaryota</taxon>
        <taxon>Viridiplantae</taxon>
        <taxon>Chlorophyta</taxon>
        <taxon>core chlorophytes</taxon>
        <taxon>Chlorophyceae</taxon>
        <taxon>CS clade</taxon>
        <taxon>Chlamydomonadales</taxon>
        <taxon>Dunaliellaceae</taxon>
        <taxon>Dunaliella</taxon>
    </lineage>
</organism>
<evidence type="ECO:0008006" key="4">
    <source>
        <dbReference type="Google" id="ProtNLM"/>
    </source>
</evidence>